<keyword evidence="2" id="KW-1185">Reference proteome</keyword>
<comment type="caution">
    <text evidence="1">The sequence shown here is derived from an EMBL/GenBank/DDBJ whole genome shotgun (WGS) entry which is preliminary data.</text>
</comment>
<dbReference type="RefSeq" id="WP_141103643.1">
    <property type="nucleotide sequence ID" value="NZ_CAWOWR010000076.1"/>
</dbReference>
<sequence length="86" mass="9953">MMNVWRRILRNLHGNFLRAITCAFNRASWQLLDTALGVVFGTVIDKSKMRYLHVTFIGVVYQVAVKLNWSQLMHEVRICLISVACD</sequence>
<dbReference type="Proteomes" id="UP000319941">
    <property type="component" value="Unassembled WGS sequence"/>
</dbReference>
<proteinExistence type="predicted"/>
<accession>A0A558HUS8</accession>
<organism evidence="1 2">
    <name type="scientific">Cobetia crustatorum</name>
    <dbReference type="NCBI Taxonomy" id="553385"/>
    <lineage>
        <taxon>Bacteria</taxon>
        <taxon>Pseudomonadati</taxon>
        <taxon>Pseudomonadota</taxon>
        <taxon>Gammaproteobacteria</taxon>
        <taxon>Oceanospirillales</taxon>
        <taxon>Halomonadaceae</taxon>
        <taxon>Cobetia</taxon>
    </lineage>
</organism>
<name>A0A558HUS8_9GAMM</name>
<gene>
    <name evidence="1" type="ORF">FQP86_04295</name>
</gene>
<evidence type="ECO:0000313" key="2">
    <source>
        <dbReference type="Proteomes" id="UP000319941"/>
    </source>
</evidence>
<evidence type="ECO:0000313" key="1">
    <source>
        <dbReference type="EMBL" id="TVU72882.1"/>
    </source>
</evidence>
<reference evidence="1 2" key="1">
    <citation type="submission" date="2019-07" db="EMBL/GenBank/DDBJ databases">
        <title>Diversity of Bacteria from Kongsfjorden, Arctic.</title>
        <authorList>
            <person name="Yu Y."/>
        </authorList>
    </citation>
    <scope>NUCLEOTIDE SEQUENCE [LARGE SCALE GENOMIC DNA]</scope>
    <source>
        <strain evidence="1 2">SM1923</strain>
    </source>
</reference>
<dbReference type="AlphaFoldDB" id="A0A558HUS8"/>
<dbReference type="STRING" id="553385.GCA_000591415_03139"/>
<dbReference type="EMBL" id="VNFH01000002">
    <property type="protein sequence ID" value="TVU72882.1"/>
    <property type="molecule type" value="Genomic_DNA"/>
</dbReference>
<protein>
    <submittedName>
        <fullName evidence="1">Uncharacterized protein</fullName>
    </submittedName>
</protein>